<dbReference type="EMBL" id="RIBW01000003">
    <property type="protein sequence ID" value="RUM02206.1"/>
    <property type="molecule type" value="Genomic_DNA"/>
</dbReference>
<gene>
    <name evidence="1" type="ORF">EEQ99_10600</name>
</gene>
<protein>
    <submittedName>
        <fullName evidence="1">Uncharacterized protein</fullName>
    </submittedName>
</protein>
<dbReference type="Proteomes" id="UP000273611">
    <property type="component" value="Unassembled WGS sequence"/>
</dbReference>
<evidence type="ECO:0000313" key="2">
    <source>
        <dbReference type="Proteomes" id="UP000273611"/>
    </source>
</evidence>
<accession>A0A432NRZ0</accession>
<reference evidence="1 2" key="1">
    <citation type="journal article" date="2015" name="Int. J. Syst. Evol. Microbiol.">
        <title>Rhizobium anhuiense sp. nov., isolated from effective nodules of Vicia faba and Pisum sativum.</title>
        <authorList>
            <person name="Zhang Y.J."/>
            <person name="Zheng W.T."/>
            <person name="Everall I."/>
            <person name="Young J.P."/>
            <person name="Zhang X.X."/>
            <person name="Tian C.F."/>
            <person name="Sui X.H."/>
            <person name="Wang E.T."/>
            <person name="Chen W.X."/>
        </authorList>
    </citation>
    <scope>NUCLEOTIDE SEQUENCE [LARGE SCALE GENOMIC DNA]</scope>
    <source>
        <strain evidence="1 2">CCBAU 23252</strain>
    </source>
</reference>
<evidence type="ECO:0000313" key="1">
    <source>
        <dbReference type="EMBL" id="RUM02206.1"/>
    </source>
</evidence>
<dbReference type="AlphaFoldDB" id="A0A432NRZ0"/>
<dbReference type="RefSeq" id="WP_127430383.1">
    <property type="nucleotide sequence ID" value="NZ_BMFI01000004.1"/>
</dbReference>
<name>A0A432NRZ0_9HYPH</name>
<organism evidence="1 2">
    <name type="scientific">Rhizobium anhuiense</name>
    <dbReference type="NCBI Taxonomy" id="1184720"/>
    <lineage>
        <taxon>Bacteria</taxon>
        <taxon>Pseudomonadati</taxon>
        <taxon>Pseudomonadota</taxon>
        <taxon>Alphaproteobacteria</taxon>
        <taxon>Hyphomicrobiales</taxon>
        <taxon>Rhizobiaceae</taxon>
        <taxon>Rhizobium/Agrobacterium group</taxon>
        <taxon>Rhizobium</taxon>
    </lineage>
</organism>
<proteinExistence type="predicted"/>
<comment type="caution">
    <text evidence="1">The sequence shown here is derived from an EMBL/GenBank/DDBJ whole genome shotgun (WGS) entry which is preliminary data.</text>
</comment>
<sequence>MNSHEDEGRPNAFAVGNNKGGAAGHYAMDIGRDRRIEPARSWTVYHASVPTHADHAVNGASRSQAGRDMLSFNLLNIGYRKEWLRLSDAAQIARDTPPAHPWR</sequence>